<keyword evidence="3" id="KW-1185">Reference proteome</keyword>
<feature type="domain" description="Heterokaryon incompatibility" evidence="1">
    <location>
        <begin position="214"/>
        <end position="362"/>
    </location>
</feature>
<dbReference type="EMBL" id="CABFNP030000619">
    <property type="protein sequence ID" value="CAI6062611.1"/>
    <property type="molecule type" value="Genomic_DNA"/>
</dbReference>
<gene>
    <name evidence="2" type="ORF">CCHLO57077_00011761</name>
</gene>
<accession>A0AA35LSZ4</accession>
<organism evidence="2 3">
    <name type="scientific">Clonostachys chloroleuca</name>
    <dbReference type="NCBI Taxonomy" id="1926264"/>
    <lineage>
        <taxon>Eukaryota</taxon>
        <taxon>Fungi</taxon>
        <taxon>Dikarya</taxon>
        <taxon>Ascomycota</taxon>
        <taxon>Pezizomycotina</taxon>
        <taxon>Sordariomycetes</taxon>
        <taxon>Hypocreomycetidae</taxon>
        <taxon>Hypocreales</taxon>
        <taxon>Bionectriaceae</taxon>
        <taxon>Clonostachys</taxon>
    </lineage>
</organism>
<dbReference type="Pfam" id="PF06985">
    <property type="entry name" value="HET"/>
    <property type="match status" value="1"/>
</dbReference>
<proteinExistence type="predicted"/>
<evidence type="ECO:0000313" key="2">
    <source>
        <dbReference type="EMBL" id="CAI6062611.1"/>
    </source>
</evidence>
<sequence length="689" mass="78576">MVKKMDAPDPDHEIGVTCPRCTFMFSGQHIVEPGGPAIPQQAWPPPTHHPSVSSFEGAVRSGCVICCRLWRKLQKAGYGDLGVFDEDPVFSVWILFRREDGEFNLTIMVVYPNSASSAHDGITQPWFTLSQSVIFSEKYRGPTTRMLDVCGTSTSSQASWARATSWYTQCRNHHETCNAKRGRSSFLPTRILDLSSNDKQIRLVAGEKGVCHDYATLSHRWGGSDIIRLRMDNMAQFQKGIDIDDLPLTFKDAIEVARQLDILYLWIDSLCIIQDDSTDWQAESALMGEVYSNGVLNIMATACENSHQGLYRDRDPRELRHCSFKASWTAIKEKHLIVLDNNLWEDLITRAPLNERGWVLQERILAPRTLHFAENQLAWECRTMEACEMYPDRLPRHLENLESRVKFIDLDTYWQSLSSWTTWDPSNHAGYHVWSDIVRLYSGTQLTKEADRLVAISGLAKRMRSILSDKYRAGLWAGQLPYQLVWHITTLRIDGGTGRRVENYRAPSWTWASVDGEVRIPMIERGANAESLIEIEEAKITPLSGIDDTAEVIDGYIRLKGHLFKAEILGRDTDAGRFGLWIRVDGKLVYGMVYLDEPIRAKHTSVFYLPVYRRNGEICQIPQSKHYSLILKPAEGRPRGWYSRIGVVETWANATHDEAWAYISEQLENPTLREKSLGLEHSPETIILT</sequence>
<dbReference type="PANTHER" id="PTHR33112">
    <property type="entry name" value="DOMAIN PROTEIN, PUTATIVE-RELATED"/>
    <property type="match status" value="1"/>
</dbReference>
<dbReference type="AlphaFoldDB" id="A0AA35LSZ4"/>
<dbReference type="InterPro" id="IPR010730">
    <property type="entry name" value="HET"/>
</dbReference>
<protein>
    <recommendedName>
        <fullName evidence="1">Heterokaryon incompatibility domain-containing protein</fullName>
    </recommendedName>
</protein>
<name>A0AA35LSZ4_9HYPO</name>
<comment type="caution">
    <text evidence="2">The sequence shown here is derived from an EMBL/GenBank/DDBJ whole genome shotgun (WGS) entry which is preliminary data.</text>
</comment>
<dbReference type="PANTHER" id="PTHR33112:SF15">
    <property type="entry name" value="HETEROKARYON INCOMPATIBILITY DOMAIN-CONTAINING PROTEIN"/>
    <property type="match status" value="1"/>
</dbReference>
<evidence type="ECO:0000313" key="3">
    <source>
        <dbReference type="Proteomes" id="UP001160390"/>
    </source>
</evidence>
<dbReference type="Proteomes" id="UP001160390">
    <property type="component" value="Unassembled WGS sequence"/>
</dbReference>
<reference evidence="2" key="1">
    <citation type="submission" date="2023-01" db="EMBL/GenBank/DDBJ databases">
        <authorList>
            <person name="Piombo E."/>
        </authorList>
    </citation>
    <scope>NUCLEOTIDE SEQUENCE</scope>
</reference>
<evidence type="ECO:0000259" key="1">
    <source>
        <dbReference type="Pfam" id="PF06985"/>
    </source>
</evidence>